<sequence>MLLSWEPESERQEENEREGSGALRGKENQGDGWCVWLLSWSREFSCEKKNPEEEREVAMFLSGVEELRERSRSEGEKESEGS</sequence>
<accession>A0A218Y331</accession>
<reference evidence="3" key="1">
    <citation type="journal article" date="2017" name="Plant J.">
        <title>The pomegranate (Punica granatum L.) genome and the genomics of punicalagin biosynthesis.</title>
        <authorList>
            <person name="Qin G."/>
            <person name="Xu C."/>
            <person name="Ming R."/>
            <person name="Tang H."/>
            <person name="Guyot R."/>
            <person name="Kramer E.M."/>
            <person name="Hu Y."/>
            <person name="Yi X."/>
            <person name="Qi Y."/>
            <person name="Xu X."/>
            <person name="Gao Z."/>
            <person name="Pan H."/>
            <person name="Jian J."/>
            <person name="Tian Y."/>
            <person name="Yue Z."/>
            <person name="Xu Y."/>
        </authorList>
    </citation>
    <scope>NUCLEOTIDE SEQUENCE [LARGE SCALE GENOMIC DNA]</scope>
    <source>
        <strain evidence="3">cv. Dabenzi</strain>
    </source>
</reference>
<comment type="caution">
    <text evidence="2">The sequence shown here is derived from an EMBL/GenBank/DDBJ whole genome shotgun (WGS) entry which is preliminary data.</text>
</comment>
<evidence type="ECO:0000313" key="2">
    <source>
        <dbReference type="EMBL" id="OWM91480.1"/>
    </source>
</evidence>
<protein>
    <submittedName>
        <fullName evidence="2">Uncharacterized protein</fullName>
    </submittedName>
</protein>
<dbReference type="Proteomes" id="UP000197138">
    <property type="component" value="Unassembled WGS sequence"/>
</dbReference>
<dbReference type="AlphaFoldDB" id="A0A218Y331"/>
<feature type="compositionally biased region" description="Basic and acidic residues" evidence="1">
    <location>
        <begin position="8"/>
        <end position="28"/>
    </location>
</feature>
<proteinExistence type="predicted"/>
<evidence type="ECO:0000256" key="1">
    <source>
        <dbReference type="SAM" id="MobiDB-lite"/>
    </source>
</evidence>
<gene>
    <name evidence="2" type="ORF">CDL15_Pgr017398</name>
</gene>
<name>A0A218Y331_PUNGR</name>
<dbReference type="EMBL" id="MTKT01000281">
    <property type="protein sequence ID" value="OWM91480.1"/>
    <property type="molecule type" value="Genomic_DNA"/>
</dbReference>
<organism evidence="2 3">
    <name type="scientific">Punica granatum</name>
    <name type="common">Pomegranate</name>
    <dbReference type="NCBI Taxonomy" id="22663"/>
    <lineage>
        <taxon>Eukaryota</taxon>
        <taxon>Viridiplantae</taxon>
        <taxon>Streptophyta</taxon>
        <taxon>Embryophyta</taxon>
        <taxon>Tracheophyta</taxon>
        <taxon>Spermatophyta</taxon>
        <taxon>Magnoliopsida</taxon>
        <taxon>eudicotyledons</taxon>
        <taxon>Gunneridae</taxon>
        <taxon>Pentapetalae</taxon>
        <taxon>rosids</taxon>
        <taxon>malvids</taxon>
        <taxon>Myrtales</taxon>
        <taxon>Lythraceae</taxon>
        <taxon>Punica</taxon>
    </lineage>
</organism>
<evidence type="ECO:0000313" key="3">
    <source>
        <dbReference type="Proteomes" id="UP000197138"/>
    </source>
</evidence>
<feature type="region of interest" description="Disordered" evidence="1">
    <location>
        <begin position="1"/>
        <end position="28"/>
    </location>
</feature>